<organism evidence="6 7">
    <name type="scientific">Aliikangiella maris</name>
    <dbReference type="NCBI Taxonomy" id="3162458"/>
    <lineage>
        <taxon>Bacteria</taxon>
        <taxon>Pseudomonadati</taxon>
        <taxon>Pseudomonadota</taxon>
        <taxon>Gammaproteobacteria</taxon>
        <taxon>Oceanospirillales</taxon>
        <taxon>Pleioneaceae</taxon>
        <taxon>Aliikangiella</taxon>
    </lineage>
</organism>
<dbReference type="InterPro" id="IPR050770">
    <property type="entry name" value="Intradiol_RC_Dioxygenase"/>
</dbReference>
<feature type="compositionally biased region" description="Polar residues" evidence="4">
    <location>
        <begin position="1"/>
        <end position="12"/>
    </location>
</feature>
<dbReference type="SUPFAM" id="SSF49482">
    <property type="entry name" value="Aromatic compound dioxygenase"/>
    <property type="match status" value="1"/>
</dbReference>
<comment type="caution">
    <text evidence="6">The sequence shown here is derived from an EMBL/GenBank/DDBJ whole genome shotgun (WGS) entry which is preliminary data.</text>
</comment>
<evidence type="ECO:0000256" key="4">
    <source>
        <dbReference type="SAM" id="MobiDB-lite"/>
    </source>
</evidence>
<keyword evidence="3" id="KW-0560">Oxidoreductase</keyword>
<evidence type="ECO:0000313" key="7">
    <source>
        <dbReference type="Proteomes" id="UP001548189"/>
    </source>
</evidence>
<comment type="similarity">
    <text evidence="1">Belongs to the intradiol ring-cleavage dioxygenase family.</text>
</comment>
<protein>
    <submittedName>
        <fullName evidence="6">Protocatechuate 3,4-dioxygenase subunit beta</fullName>
    </submittedName>
</protein>
<evidence type="ECO:0000313" key="6">
    <source>
        <dbReference type="EMBL" id="MET1254879.1"/>
    </source>
</evidence>
<dbReference type="InterPro" id="IPR015889">
    <property type="entry name" value="Intradiol_dOase_core"/>
</dbReference>
<dbReference type="PROSITE" id="PS00083">
    <property type="entry name" value="INTRADIOL_DIOXYGENAS"/>
    <property type="match status" value="1"/>
</dbReference>
<sequence>MNTKNIANQLQGRQMKAGPTDGAAEVRVPNHRLRLIPPEARASFIAFDPLKVAIKPGENDLTRIFPGNKRAAGEIIEVTGKVTDERGRPVRRSLIEIWNANKWGRYSHIEDHTDYPLDPNFLGIGKTLTNDEGEYIFWTVYPGSYLARPDIGRWRPSHIHFSIRGGSARLITQMYFKGDKNLATDPMYIVLGDDAPRSIAKEYQTHQNLAQHNQAQRGFQFDIVIGGPNANYFETN</sequence>
<dbReference type="RefSeq" id="WP_353874494.1">
    <property type="nucleotide sequence ID" value="NZ_JBEVCJ010000006.1"/>
</dbReference>
<dbReference type="InterPro" id="IPR000627">
    <property type="entry name" value="Intradiol_dOase_C"/>
</dbReference>
<evidence type="ECO:0000256" key="2">
    <source>
        <dbReference type="ARBA" id="ARBA00022964"/>
    </source>
</evidence>
<dbReference type="PANTHER" id="PTHR33711">
    <property type="entry name" value="DIOXYGENASE, PUTATIVE (AFU_ORTHOLOGUE AFUA_2G02910)-RELATED"/>
    <property type="match status" value="1"/>
</dbReference>
<accession>A0ABV2BSG0</accession>
<keyword evidence="2" id="KW-0223">Dioxygenase</keyword>
<proteinExistence type="inferred from homology"/>
<evidence type="ECO:0000256" key="3">
    <source>
        <dbReference type="ARBA" id="ARBA00023002"/>
    </source>
</evidence>
<feature type="region of interest" description="Disordered" evidence="4">
    <location>
        <begin position="1"/>
        <end position="21"/>
    </location>
</feature>
<keyword evidence="7" id="KW-1185">Reference proteome</keyword>
<feature type="domain" description="Intradiol ring-cleavage dioxygenases" evidence="5">
    <location>
        <begin position="78"/>
        <end position="106"/>
    </location>
</feature>
<dbReference type="Proteomes" id="UP001548189">
    <property type="component" value="Unassembled WGS sequence"/>
</dbReference>
<reference evidence="6 7" key="1">
    <citation type="submission" date="2024-06" db="EMBL/GenBank/DDBJ databases">
        <authorList>
            <person name="Li F."/>
        </authorList>
    </citation>
    <scope>NUCLEOTIDE SEQUENCE [LARGE SCALE GENOMIC DNA]</scope>
    <source>
        <strain evidence="6 7">GXAS 311</strain>
    </source>
</reference>
<dbReference type="Gene3D" id="2.60.130.10">
    <property type="entry name" value="Aromatic compound dioxygenase"/>
    <property type="match status" value="1"/>
</dbReference>
<dbReference type="EMBL" id="JBEVCJ010000006">
    <property type="protein sequence ID" value="MET1254879.1"/>
    <property type="molecule type" value="Genomic_DNA"/>
</dbReference>
<dbReference type="Pfam" id="PF00775">
    <property type="entry name" value="Dioxygenase_C"/>
    <property type="match status" value="1"/>
</dbReference>
<evidence type="ECO:0000256" key="1">
    <source>
        <dbReference type="ARBA" id="ARBA00007825"/>
    </source>
</evidence>
<gene>
    <name evidence="6" type="ORF">ABVT43_07070</name>
</gene>
<dbReference type="PANTHER" id="PTHR33711:SF10">
    <property type="entry name" value="INTRADIOL RING-CLEAVAGE DIOXYGENASES DOMAIN-CONTAINING PROTEIN"/>
    <property type="match status" value="1"/>
</dbReference>
<name>A0ABV2BSG0_9GAMM</name>
<evidence type="ECO:0000259" key="5">
    <source>
        <dbReference type="PROSITE" id="PS00083"/>
    </source>
</evidence>